<dbReference type="Pfam" id="PF05345">
    <property type="entry name" value="He_PIG"/>
    <property type="match status" value="1"/>
</dbReference>
<dbReference type="Gene3D" id="2.60.40.10">
    <property type="entry name" value="Immunoglobulins"/>
    <property type="match status" value="1"/>
</dbReference>
<name>A0A6J7RP57_9ZZZZ</name>
<keyword evidence="1" id="KW-0472">Membrane</keyword>
<dbReference type="GO" id="GO:0016020">
    <property type="term" value="C:membrane"/>
    <property type="evidence" value="ECO:0007669"/>
    <property type="project" value="InterPro"/>
</dbReference>
<keyword evidence="1" id="KW-0812">Transmembrane</keyword>
<evidence type="ECO:0000313" key="4">
    <source>
        <dbReference type="EMBL" id="CAB5030230.1"/>
    </source>
</evidence>
<evidence type="ECO:0000256" key="1">
    <source>
        <dbReference type="SAM" id="Phobius"/>
    </source>
</evidence>
<dbReference type="GO" id="GO:0005509">
    <property type="term" value="F:calcium ion binding"/>
    <property type="evidence" value="ECO:0007669"/>
    <property type="project" value="InterPro"/>
</dbReference>
<evidence type="ECO:0000313" key="3">
    <source>
        <dbReference type="EMBL" id="CAB4861950.1"/>
    </source>
</evidence>
<dbReference type="EMBL" id="CAFBPM010000020">
    <property type="protein sequence ID" value="CAB5030230.1"/>
    <property type="molecule type" value="Genomic_DNA"/>
</dbReference>
<dbReference type="CDD" id="cd11304">
    <property type="entry name" value="Cadherin_repeat"/>
    <property type="match status" value="1"/>
</dbReference>
<keyword evidence="1" id="KW-1133">Transmembrane helix</keyword>
<accession>A0A6J7RP57</accession>
<dbReference type="AlphaFoldDB" id="A0A6J7RP57"/>
<reference evidence="4" key="1">
    <citation type="submission" date="2020-05" db="EMBL/GenBank/DDBJ databases">
        <authorList>
            <person name="Chiriac C."/>
            <person name="Salcher M."/>
            <person name="Ghai R."/>
            <person name="Kavagutti S V."/>
        </authorList>
    </citation>
    <scope>NUCLEOTIDE SEQUENCE</scope>
</reference>
<protein>
    <submittedName>
        <fullName evidence="4">Unannotated protein</fullName>
    </submittedName>
</protein>
<dbReference type="SUPFAM" id="SSF49313">
    <property type="entry name" value="Cadherin-like"/>
    <property type="match status" value="1"/>
</dbReference>
<dbReference type="InterPro" id="IPR015919">
    <property type="entry name" value="Cadherin-like_sf"/>
</dbReference>
<dbReference type="EMBL" id="CAFBLT010000001">
    <property type="protein sequence ID" value="CAB4861950.1"/>
    <property type="molecule type" value="Genomic_DNA"/>
</dbReference>
<evidence type="ECO:0000313" key="2">
    <source>
        <dbReference type="EMBL" id="CAB4828149.1"/>
    </source>
</evidence>
<gene>
    <name evidence="2" type="ORF">UFOPK3164_00908</name>
    <name evidence="3" type="ORF">UFOPK3427_00240</name>
    <name evidence="4" type="ORF">UFOPK4112_01565</name>
</gene>
<feature type="transmembrane region" description="Helical" evidence="1">
    <location>
        <begin position="509"/>
        <end position="527"/>
    </location>
</feature>
<dbReference type="EMBL" id="CAFABE010000036">
    <property type="protein sequence ID" value="CAB4828149.1"/>
    <property type="molecule type" value="Genomic_DNA"/>
</dbReference>
<sequence>MNRMRNYLSGVCAFALVLGGTLLTGVPAGAASAGPVFPPAVQVTSAESSFQGVSCTSPGNCVAVGNFDVSAGVSQGMVVVQTNGVWGPSLGIISPDAGATYASFDSVSCSAVGECFAVGEYQLAGSYHLMWAIESGGVWPVQASTSGTPNPTPSESGLASASCTSVGNCTAVGWYENAALDYQGLVVLEVGGIVSTAVPINGPTTSTNVTLESVSCASGDSCTAVGQYRDDGSSEFRAFAISGVGATWGSPEVVGTPYSLSADSAFYGVSCVSVNNCTAGGYYRDASGNNQAMAATLTAGLWAQGIPVVAPYPTTTDSEIYGMSCTTGMNCTLAGGYLDDGANFQPWVATNASGVWVASKIVAPDPATANSSFNGLSCSTSEKCTAVGDGQDVAVTHSAMASTSVAPLVLTTKVLTEGSLAKSYSATLNATGGAGSYTYSVSTGSLPAGLTLDAATGVISGTPTAVGVSSFTITVSDPGLPAQQDSGVLTISIVKVATLAATGSSEGTLMVGGLGLVALGGGVGVATRRRRLHA</sequence>
<organism evidence="4">
    <name type="scientific">freshwater metagenome</name>
    <dbReference type="NCBI Taxonomy" id="449393"/>
    <lineage>
        <taxon>unclassified sequences</taxon>
        <taxon>metagenomes</taxon>
        <taxon>ecological metagenomes</taxon>
    </lineage>
</organism>
<dbReference type="InterPro" id="IPR013783">
    <property type="entry name" value="Ig-like_fold"/>
</dbReference>
<proteinExistence type="predicted"/>